<gene>
    <name evidence="1" type="ORF">E5358_01385</name>
</gene>
<protein>
    <submittedName>
        <fullName evidence="1">Uncharacterized protein</fullName>
    </submittedName>
</protein>
<evidence type="ECO:0000313" key="1">
    <source>
        <dbReference type="EMBL" id="TGX83860.1"/>
    </source>
</evidence>
<accession>A0AC61QTG0</accession>
<proteinExistence type="predicted"/>
<evidence type="ECO:0000313" key="2">
    <source>
        <dbReference type="Proteomes" id="UP000308886"/>
    </source>
</evidence>
<keyword evidence="2" id="KW-1185">Reference proteome</keyword>
<sequence>MRNILIAIVAIILFAACVPSPEDKANAMIKESLTNTLFFPESYKPVSTTIDSAFAPYDDPVFYERTLRISKLIFTLVNYEKKIKDAKRDIAMYKDFLRISFSNADQEKLNQATEEYQEYVSEKERVLQKVQELFSELKKEVEKKPQFIGFKAFHNYNAKNNAGQMVGGEALFVFDKDMKQVMGEYDTGTDEYKAVMLIYQRLRGEETFEESFDL</sequence>
<organism evidence="1 2">
    <name type="scientific">Palleniella muris</name>
    <dbReference type="NCBI Taxonomy" id="3038145"/>
    <lineage>
        <taxon>Bacteria</taxon>
        <taxon>Pseudomonadati</taxon>
        <taxon>Bacteroidota</taxon>
        <taxon>Bacteroidia</taxon>
        <taxon>Bacteroidales</taxon>
        <taxon>Prevotellaceae</taxon>
        <taxon>Palleniella</taxon>
    </lineage>
</organism>
<comment type="caution">
    <text evidence="1">The sequence shown here is derived from an EMBL/GenBank/DDBJ whole genome shotgun (WGS) entry which is preliminary data.</text>
</comment>
<name>A0AC61QTG0_9BACT</name>
<reference evidence="1" key="1">
    <citation type="submission" date="2019-04" db="EMBL/GenBank/DDBJ databases">
        <title>Microbes associate with the intestines of laboratory mice.</title>
        <authorList>
            <person name="Navarre W."/>
            <person name="Wong E."/>
            <person name="Huang K."/>
            <person name="Tropini C."/>
            <person name="Ng K."/>
            <person name="Yu B."/>
        </authorList>
    </citation>
    <scope>NUCLEOTIDE SEQUENCE</scope>
    <source>
        <strain evidence="1">NM73_A23</strain>
    </source>
</reference>
<dbReference type="EMBL" id="SRZC01000002">
    <property type="protein sequence ID" value="TGX83860.1"/>
    <property type="molecule type" value="Genomic_DNA"/>
</dbReference>
<dbReference type="Proteomes" id="UP000308886">
    <property type="component" value="Unassembled WGS sequence"/>
</dbReference>